<sequence>MRKTLALLLAVAFLYLVPSGHPSIKSQVLVAASKFFTVANPIPNSYIVVLATTDLSPIGGPTPTPKATTPTSAQASIASASSADSNSMFVVATAIPADPQVVATATYLTSTYGGSFSLTWGVALKGFRLHATEAEAIAMSADSQVAFIVEDGAIAVGTPDAEPIQMTIDPAAFQNPQPHASWGLDRINQRSLPLDKSYAYHNDGQGVNAYVIDTGILTTHWEFQGRASAIYDFDPEGIGVDCNGHGTHVAGIIGGQTFGVAKQVHLLGVRVLNCQGTGTWSDVIDGVNFVTCHKGRPAQQGIPALANMSLAGGENRAVLAAVRNSIRAGVTYVVAAGNGNSDAGDYSPAGLAEAITVGTTDQSDARAEFSNYGSTLDLFAPGVSITSAWIGNDLMIATATGTSMAAPHVAGVVALYLQSHRSASPATVRSALVGTATVGVVRDPGQESPNRLLFTDY</sequence>
<dbReference type="PROSITE" id="PS00136">
    <property type="entry name" value="SUBTILASE_ASP"/>
    <property type="match status" value="1"/>
</dbReference>
<name>D7GN91_9ZZZZ</name>
<dbReference type="GO" id="GO:0005615">
    <property type="term" value="C:extracellular space"/>
    <property type="evidence" value="ECO:0007669"/>
    <property type="project" value="TreeGrafter"/>
</dbReference>
<evidence type="ECO:0000256" key="3">
    <source>
        <dbReference type="ARBA" id="ARBA00022801"/>
    </source>
</evidence>
<dbReference type="InterPro" id="IPR022398">
    <property type="entry name" value="Peptidase_S8_His-AS"/>
</dbReference>
<dbReference type="SUPFAM" id="SSF52743">
    <property type="entry name" value="Subtilisin-like"/>
    <property type="match status" value="1"/>
</dbReference>
<dbReference type="EMBL" id="FN908469">
    <property type="protein sequence ID" value="CBM43237.1"/>
    <property type="molecule type" value="Genomic_DNA"/>
</dbReference>
<dbReference type="PROSITE" id="PS00137">
    <property type="entry name" value="SUBTILASE_HIS"/>
    <property type="match status" value="1"/>
</dbReference>
<dbReference type="PANTHER" id="PTHR43806">
    <property type="entry name" value="PEPTIDASE S8"/>
    <property type="match status" value="1"/>
</dbReference>
<accession>D7GN91</accession>
<evidence type="ECO:0000256" key="1">
    <source>
        <dbReference type="ARBA" id="ARBA00011073"/>
    </source>
</evidence>
<dbReference type="InterPro" id="IPR015500">
    <property type="entry name" value="Peptidase_S8_subtilisin-rel"/>
</dbReference>
<organism evidence="6">
    <name type="scientific">uncultured organism</name>
    <dbReference type="NCBI Taxonomy" id="155900"/>
    <lineage>
        <taxon>unclassified sequences</taxon>
        <taxon>environmental samples</taxon>
    </lineage>
</organism>
<dbReference type="InterPro" id="IPR000209">
    <property type="entry name" value="Peptidase_S8/S53_dom"/>
</dbReference>
<dbReference type="PANTHER" id="PTHR43806:SF11">
    <property type="entry name" value="CEREVISIN-RELATED"/>
    <property type="match status" value="1"/>
</dbReference>
<keyword evidence="3" id="KW-0378">Hydrolase</keyword>
<evidence type="ECO:0000256" key="2">
    <source>
        <dbReference type="ARBA" id="ARBA00022670"/>
    </source>
</evidence>
<keyword evidence="4" id="KW-0720">Serine protease</keyword>
<evidence type="ECO:0000259" key="5">
    <source>
        <dbReference type="Pfam" id="PF00082"/>
    </source>
</evidence>
<dbReference type="FunFam" id="3.40.50.200:FF:000014">
    <property type="entry name" value="Proteinase K"/>
    <property type="match status" value="1"/>
</dbReference>
<dbReference type="CDD" id="cd04077">
    <property type="entry name" value="Peptidases_S8_PCSK9_ProteinaseK_like"/>
    <property type="match status" value="1"/>
</dbReference>
<comment type="similarity">
    <text evidence="1">Belongs to the peptidase S8 family.</text>
</comment>
<evidence type="ECO:0000313" key="6">
    <source>
        <dbReference type="EMBL" id="CBM43237.1"/>
    </source>
</evidence>
<dbReference type="PROSITE" id="PS51892">
    <property type="entry name" value="SUBTILASE"/>
    <property type="match status" value="1"/>
</dbReference>
<dbReference type="Pfam" id="PF00082">
    <property type="entry name" value="Peptidase_S8"/>
    <property type="match status" value="1"/>
</dbReference>
<reference evidence="6" key="1">
    <citation type="journal article" date="2011" name="Microb. Biotechnol.">
        <title>Enzymes for the laundry industries: tapping the vast metagenomic pool of alkaline proteases.</title>
        <authorList>
            <person name="Niehaus F."/>
            <person name="Gabor E."/>
            <person name="Wieland S."/>
            <person name="Siegert P."/>
            <person name="Maurer K.H."/>
            <person name="Eck J."/>
        </authorList>
    </citation>
    <scope>NUCLEOTIDE SEQUENCE</scope>
    <source>
        <strain evidence="6">RUD003_M58_J15</strain>
    </source>
</reference>
<dbReference type="PROSITE" id="PS00138">
    <property type="entry name" value="SUBTILASE_SER"/>
    <property type="match status" value="1"/>
</dbReference>
<protein>
    <submittedName>
        <fullName evidence="6">Serine protease</fullName>
    </submittedName>
</protein>
<dbReference type="Gene3D" id="3.40.50.200">
    <property type="entry name" value="Peptidase S8/S53 domain"/>
    <property type="match status" value="1"/>
</dbReference>
<dbReference type="InterPro" id="IPR023827">
    <property type="entry name" value="Peptidase_S8_Asp-AS"/>
</dbReference>
<dbReference type="InterPro" id="IPR050131">
    <property type="entry name" value="Peptidase_S8_subtilisin-like"/>
</dbReference>
<dbReference type="InterPro" id="IPR023828">
    <property type="entry name" value="Peptidase_S8_Ser-AS"/>
</dbReference>
<dbReference type="InterPro" id="IPR036852">
    <property type="entry name" value="Peptidase_S8/S53_dom_sf"/>
</dbReference>
<feature type="domain" description="Peptidase S8/S53" evidence="5">
    <location>
        <begin position="205"/>
        <end position="438"/>
    </location>
</feature>
<dbReference type="AlphaFoldDB" id="D7GN91"/>
<proteinExistence type="inferred from homology"/>
<dbReference type="GO" id="GO:0006508">
    <property type="term" value="P:proteolysis"/>
    <property type="evidence" value="ECO:0007669"/>
    <property type="project" value="UniProtKB-KW"/>
</dbReference>
<dbReference type="GO" id="GO:0004252">
    <property type="term" value="F:serine-type endopeptidase activity"/>
    <property type="evidence" value="ECO:0007669"/>
    <property type="project" value="InterPro"/>
</dbReference>
<dbReference type="InterPro" id="IPR034193">
    <property type="entry name" value="PCSK9_ProteinaseK-like"/>
</dbReference>
<evidence type="ECO:0000256" key="4">
    <source>
        <dbReference type="ARBA" id="ARBA00022825"/>
    </source>
</evidence>
<dbReference type="PRINTS" id="PR00723">
    <property type="entry name" value="SUBTILISIN"/>
</dbReference>
<keyword evidence="2 6" id="KW-0645">Protease</keyword>